<dbReference type="InParanoid" id="A0A3Q7P7U2"/>
<evidence type="ECO:0000256" key="7">
    <source>
        <dbReference type="ARBA" id="ARBA00039521"/>
    </source>
</evidence>
<gene>
    <name evidence="10" type="primary">LOC112825992</name>
</gene>
<comment type="subcellular location">
    <subcellularLocation>
        <location evidence="1">Membrane</location>
        <topology evidence="1">Single-pass membrane protein</topology>
    </subcellularLocation>
</comment>
<dbReference type="AlphaFoldDB" id="A0A3Q7P7U2"/>
<proteinExistence type="predicted"/>
<organism evidence="9 10">
    <name type="scientific">Callorhinus ursinus</name>
    <name type="common">Northern fur seal</name>
    <dbReference type="NCBI Taxonomy" id="34884"/>
    <lineage>
        <taxon>Eukaryota</taxon>
        <taxon>Metazoa</taxon>
        <taxon>Chordata</taxon>
        <taxon>Craniata</taxon>
        <taxon>Vertebrata</taxon>
        <taxon>Euteleostomi</taxon>
        <taxon>Mammalia</taxon>
        <taxon>Eutheria</taxon>
        <taxon>Laurasiatheria</taxon>
        <taxon>Carnivora</taxon>
        <taxon>Caniformia</taxon>
        <taxon>Pinnipedia</taxon>
        <taxon>Otariidae</taxon>
        <taxon>Callorhinus</taxon>
    </lineage>
</organism>
<name>A0A3Q7P7U2_CALUR</name>
<dbReference type="InterPro" id="IPR049535">
    <property type="entry name" value="GYPA_B"/>
</dbReference>
<protein>
    <recommendedName>
        <fullName evidence="7">Glycophorin-A</fullName>
    </recommendedName>
</protein>
<dbReference type="CTD" id="2993"/>
<reference evidence="10" key="2">
    <citation type="submission" date="2025-08" db="UniProtKB">
        <authorList>
            <consortium name="RefSeq"/>
        </authorList>
    </citation>
    <scope>IDENTIFICATION</scope>
    <source>
        <tissue evidence="10">Blood</tissue>
    </source>
</reference>
<reference key="1">
    <citation type="submission" date="2019-01" db="UniProtKB">
        <authorList>
            <consortium name="RefSeq"/>
        </authorList>
    </citation>
    <scope>IDENTIFICATION</scope>
</reference>
<keyword evidence="3" id="KW-0730">Sialic acid</keyword>
<dbReference type="Gene3D" id="1.20.5.70">
    <property type="match status" value="1"/>
</dbReference>
<keyword evidence="9" id="KW-1185">Reference proteome</keyword>
<accession>A0A3Q7P7U2</accession>
<dbReference type="Pfam" id="PF01102">
    <property type="entry name" value="Glycophorin_A"/>
    <property type="match status" value="1"/>
</dbReference>
<keyword evidence="5 8" id="KW-0472">Membrane</keyword>
<evidence type="ECO:0000256" key="3">
    <source>
        <dbReference type="ARBA" id="ARBA00022981"/>
    </source>
</evidence>
<dbReference type="GO" id="GO:0005886">
    <property type="term" value="C:plasma membrane"/>
    <property type="evidence" value="ECO:0007669"/>
    <property type="project" value="TreeGrafter"/>
</dbReference>
<evidence type="ECO:0000313" key="10">
    <source>
        <dbReference type="RefSeq" id="XP_025729830.1"/>
    </source>
</evidence>
<evidence type="ECO:0000256" key="1">
    <source>
        <dbReference type="ARBA" id="ARBA00004167"/>
    </source>
</evidence>
<evidence type="ECO:0000313" key="9">
    <source>
        <dbReference type="Proteomes" id="UP000286641"/>
    </source>
</evidence>
<dbReference type="PANTHER" id="PTHR13813:SF3">
    <property type="entry name" value="GLYCOPHORIN-A"/>
    <property type="match status" value="1"/>
</dbReference>
<sequence length="238" mass="25844">MGAAPSVWILEALAFPQTKCNVSRKGTSAVEDTEALRFLPIITQSELTAASISCDGCTNRSCESVPKLLPRELHSASQRQAFTASSLSITAPGREPRSATPVRLWWFPSTDYREPAHDLRMYEKIVIILLLSGYISTQNVSETTAHELPSLVSTEKPSLTTSGAGQEPLVTRHQQFPGARQQISHTFSEPAIIGIIYAVMLGIIITILSFAFCIGQLTKKSSLPVQSSSPEDADSEVL</sequence>
<evidence type="ECO:0000256" key="6">
    <source>
        <dbReference type="ARBA" id="ARBA00023180"/>
    </source>
</evidence>
<keyword evidence="6" id="KW-0325">Glycoprotein</keyword>
<evidence type="ECO:0000256" key="5">
    <source>
        <dbReference type="ARBA" id="ARBA00023136"/>
    </source>
</evidence>
<dbReference type="Proteomes" id="UP000286641">
    <property type="component" value="Unplaced"/>
</dbReference>
<evidence type="ECO:0000256" key="4">
    <source>
        <dbReference type="ARBA" id="ARBA00022989"/>
    </source>
</evidence>
<dbReference type="RefSeq" id="XP_025729830.1">
    <property type="nucleotide sequence ID" value="XM_025874045.1"/>
</dbReference>
<dbReference type="InterPro" id="IPR001195">
    <property type="entry name" value="Glycophorin"/>
</dbReference>
<evidence type="ECO:0000256" key="2">
    <source>
        <dbReference type="ARBA" id="ARBA00022692"/>
    </source>
</evidence>
<feature type="transmembrane region" description="Helical" evidence="8">
    <location>
        <begin position="191"/>
        <end position="214"/>
    </location>
</feature>
<dbReference type="PANTHER" id="PTHR13813">
    <property type="entry name" value="GLYCOPHORIN"/>
    <property type="match status" value="1"/>
</dbReference>
<keyword evidence="4 8" id="KW-1133">Transmembrane helix</keyword>
<evidence type="ECO:0000256" key="8">
    <source>
        <dbReference type="SAM" id="Phobius"/>
    </source>
</evidence>
<keyword evidence="2 8" id="KW-0812">Transmembrane</keyword>